<feature type="compositionally biased region" description="Low complexity" evidence="2">
    <location>
        <begin position="382"/>
        <end position="400"/>
    </location>
</feature>
<accession>A0A9L0KB43</accession>
<organism evidence="3 4">
    <name type="scientific">Equus asinus</name>
    <name type="common">Donkey</name>
    <name type="synonym">Equus africanus asinus</name>
    <dbReference type="NCBI Taxonomy" id="9793"/>
    <lineage>
        <taxon>Eukaryota</taxon>
        <taxon>Metazoa</taxon>
        <taxon>Chordata</taxon>
        <taxon>Craniata</taxon>
        <taxon>Vertebrata</taxon>
        <taxon>Euteleostomi</taxon>
        <taxon>Mammalia</taxon>
        <taxon>Eutheria</taxon>
        <taxon>Laurasiatheria</taxon>
        <taxon>Perissodactyla</taxon>
        <taxon>Equidae</taxon>
        <taxon>Equus</taxon>
    </lineage>
</organism>
<feature type="coiled-coil region" evidence="1">
    <location>
        <begin position="160"/>
        <end position="187"/>
    </location>
</feature>
<evidence type="ECO:0000256" key="1">
    <source>
        <dbReference type="SAM" id="Coils"/>
    </source>
</evidence>
<evidence type="ECO:0000313" key="4">
    <source>
        <dbReference type="Proteomes" id="UP000694387"/>
    </source>
</evidence>
<reference evidence="3 4" key="1">
    <citation type="journal article" date="2020" name="Nat. Commun.">
        <title>Donkey genomes provide new insights into domestication and selection for coat color.</title>
        <authorList>
            <person name="Wang"/>
            <person name="C."/>
            <person name="Li"/>
            <person name="H."/>
            <person name="Guo"/>
            <person name="Y."/>
            <person name="Huang"/>
            <person name="J."/>
            <person name="Sun"/>
            <person name="Y."/>
            <person name="Min"/>
            <person name="J."/>
            <person name="Wang"/>
            <person name="J."/>
            <person name="Fang"/>
            <person name="X."/>
            <person name="Zhao"/>
            <person name="Z."/>
            <person name="Wang"/>
            <person name="S."/>
            <person name="Zhang"/>
            <person name="Y."/>
            <person name="Liu"/>
            <person name="Q."/>
            <person name="Jiang"/>
            <person name="Q."/>
            <person name="Wang"/>
            <person name="X."/>
            <person name="Guo"/>
            <person name="Y."/>
            <person name="Yang"/>
            <person name="C."/>
            <person name="Wang"/>
            <person name="Y."/>
            <person name="Tian"/>
            <person name="F."/>
            <person name="Zhuang"/>
            <person name="G."/>
            <person name="Fan"/>
            <person name="Y."/>
            <person name="Gao"/>
            <person name="Q."/>
            <person name="Li"/>
            <person name="Y."/>
            <person name="Ju"/>
            <person name="Z."/>
            <person name="Li"/>
            <person name="J."/>
            <person name="Li"/>
            <person name="R."/>
            <person name="Hou"/>
            <person name="M."/>
            <person name="Yang"/>
            <person name="G."/>
            <person name="Liu"/>
            <person name="G."/>
            <person name="Liu"/>
            <person name="W."/>
            <person name="Guo"/>
            <person name="J."/>
            <person name="Pan"/>
            <person name="S."/>
            <person name="Fan"/>
            <person name="G."/>
            <person name="Zhang"/>
            <person name="W."/>
            <person name="Zhang"/>
            <person name="R."/>
            <person name="Yu"/>
            <person name="J."/>
            <person name="Zhang"/>
            <person name="X."/>
            <person name="Yin"/>
            <person name="Q."/>
            <person name="Ji"/>
            <person name="C."/>
            <person name="Jin"/>
            <person name="Y."/>
            <person name="Yue"/>
            <person name="G."/>
            <person name="Liu"/>
            <person name="M."/>
            <person name="Xu"/>
            <person name="J."/>
            <person name="Liu"/>
            <person name="S."/>
            <person name="Jordana"/>
            <person name="J."/>
            <person name="Noce"/>
            <person name="A."/>
            <person name="Amills"/>
            <person name="M."/>
            <person name="Wu"/>
            <person name="D.D."/>
            <person name="Li"/>
            <person name="S."/>
            <person name="Zhou"/>
            <person name="X. and Zhong"/>
            <person name="J."/>
        </authorList>
    </citation>
    <scope>NUCLEOTIDE SEQUENCE [LARGE SCALE GENOMIC DNA]</scope>
</reference>
<gene>
    <name evidence="3" type="primary">CCDC61</name>
</gene>
<evidence type="ECO:0000313" key="3">
    <source>
        <dbReference type="Ensembl" id="ENSEASP00005062687.1"/>
    </source>
</evidence>
<keyword evidence="1" id="KW-0175">Coiled coil</keyword>
<dbReference type="GeneTree" id="ENSGT00940000154133"/>
<name>A0A9L0KB43_EQUAS</name>
<dbReference type="GO" id="GO:0008017">
    <property type="term" value="F:microtubule binding"/>
    <property type="evidence" value="ECO:0007669"/>
    <property type="project" value="Ensembl"/>
</dbReference>
<feature type="compositionally biased region" description="Basic and acidic residues" evidence="2">
    <location>
        <begin position="268"/>
        <end position="281"/>
    </location>
</feature>
<feature type="compositionally biased region" description="Basic and acidic residues" evidence="2">
    <location>
        <begin position="229"/>
        <end position="240"/>
    </location>
</feature>
<dbReference type="GO" id="GO:0034451">
    <property type="term" value="C:centriolar satellite"/>
    <property type="evidence" value="ECO:0007669"/>
    <property type="project" value="Ensembl"/>
</dbReference>
<evidence type="ECO:0000256" key="2">
    <source>
        <dbReference type="SAM" id="MobiDB-lite"/>
    </source>
</evidence>
<protein>
    <submittedName>
        <fullName evidence="3">Coiled-coil domain containing 61</fullName>
    </submittedName>
</protein>
<dbReference type="GO" id="GO:0090307">
    <property type="term" value="P:mitotic spindle assembly"/>
    <property type="evidence" value="ECO:0007669"/>
    <property type="project" value="Ensembl"/>
</dbReference>
<dbReference type="AlphaFoldDB" id="A0A9L0KB43"/>
<dbReference type="GO" id="GO:0036064">
    <property type="term" value="C:ciliary basal body"/>
    <property type="evidence" value="ECO:0007669"/>
    <property type="project" value="Ensembl"/>
</dbReference>
<dbReference type="Ensembl" id="ENSEAST00005050768.1">
    <property type="protein sequence ID" value="ENSEASP00005062687.1"/>
    <property type="gene ID" value="ENSEASG00005027854.1"/>
</dbReference>
<sequence>MPAKLVSLNTHGFVCQSLFRVKIAFPEEVAGLARNPMAQELLLGRPSCSGLLWEAVDSRSSESVTLDLLTYTDLESLRNRKMGGRPGALASRSAQLNSKRYLILIYSVEFDRIHYPLPLPYQGKPDPVVLQRVIRSLKEELGRLRGLDGQDTRDTQETEIWHLREQVSRLASEKRELEAQLGRSREEALAGRAARQEAESLRALVRGLELELRQERGPRAPRGRPPRPGLEEAKASERSLRTRLKTLSSELALYRRGRRTPPVGPPAAREDRASSSRERSTSRGRGAARSSSRESGRGGRGRGRPARPSPSPTGGRVPRFDPTAFVKAKEKKQREMKMKQQQRNRLGSGGSGDGPSISWSRQTRAPAAVSGRGDAATRSRNRSSSVDSVRSRGSSASSCSELEDFSESLPRGAGRRGKPPSPTTWSGSSRKATPLERGRHQRRLAHSGGWVPIKDYSSDHQAADMAEIDARLKALQEYMSRLDTRS</sequence>
<dbReference type="GO" id="GO:0120103">
    <property type="term" value="C:centriolar subdistal appendage"/>
    <property type="evidence" value="ECO:0007669"/>
    <property type="project" value="Ensembl"/>
</dbReference>
<keyword evidence="4" id="KW-1185">Reference proteome</keyword>
<dbReference type="GO" id="GO:0098534">
    <property type="term" value="P:centriole assembly"/>
    <property type="evidence" value="ECO:0007669"/>
    <property type="project" value="Ensembl"/>
</dbReference>
<reference evidence="3" key="3">
    <citation type="submission" date="2025-09" db="UniProtKB">
        <authorList>
            <consortium name="Ensembl"/>
        </authorList>
    </citation>
    <scope>IDENTIFICATION</scope>
</reference>
<reference evidence="3" key="2">
    <citation type="submission" date="2025-08" db="UniProtKB">
        <authorList>
            <consortium name="Ensembl"/>
        </authorList>
    </citation>
    <scope>IDENTIFICATION</scope>
</reference>
<proteinExistence type="predicted"/>
<feature type="region of interest" description="Disordered" evidence="2">
    <location>
        <begin position="212"/>
        <end position="455"/>
    </location>
</feature>
<dbReference type="Proteomes" id="UP000694387">
    <property type="component" value="Chromosome 26"/>
</dbReference>
<dbReference type="GO" id="GO:0042802">
    <property type="term" value="F:identical protein binding"/>
    <property type="evidence" value="ECO:0007669"/>
    <property type="project" value="Ensembl"/>
</dbReference>